<dbReference type="AlphaFoldDB" id="A0A3N4ITX2"/>
<name>A0A3N4ITX2_9PEZI</name>
<reference evidence="1 2" key="1">
    <citation type="journal article" date="2018" name="Nat. Ecol. Evol.">
        <title>Pezizomycetes genomes reveal the molecular basis of ectomycorrhizal truffle lifestyle.</title>
        <authorList>
            <person name="Murat C."/>
            <person name="Payen T."/>
            <person name="Noel B."/>
            <person name="Kuo A."/>
            <person name="Morin E."/>
            <person name="Chen J."/>
            <person name="Kohler A."/>
            <person name="Krizsan K."/>
            <person name="Balestrini R."/>
            <person name="Da Silva C."/>
            <person name="Montanini B."/>
            <person name="Hainaut M."/>
            <person name="Levati E."/>
            <person name="Barry K.W."/>
            <person name="Belfiori B."/>
            <person name="Cichocki N."/>
            <person name="Clum A."/>
            <person name="Dockter R.B."/>
            <person name="Fauchery L."/>
            <person name="Guy J."/>
            <person name="Iotti M."/>
            <person name="Le Tacon F."/>
            <person name="Lindquist E.A."/>
            <person name="Lipzen A."/>
            <person name="Malagnac F."/>
            <person name="Mello A."/>
            <person name="Molinier V."/>
            <person name="Miyauchi S."/>
            <person name="Poulain J."/>
            <person name="Riccioni C."/>
            <person name="Rubini A."/>
            <person name="Sitrit Y."/>
            <person name="Splivallo R."/>
            <person name="Traeger S."/>
            <person name="Wang M."/>
            <person name="Zifcakova L."/>
            <person name="Wipf D."/>
            <person name="Zambonelli A."/>
            <person name="Paolocci F."/>
            <person name="Nowrousian M."/>
            <person name="Ottonello S."/>
            <person name="Baldrian P."/>
            <person name="Spatafora J.W."/>
            <person name="Henrissat B."/>
            <person name="Nagy L.G."/>
            <person name="Aury J.M."/>
            <person name="Wincker P."/>
            <person name="Grigoriev I.V."/>
            <person name="Bonfante P."/>
            <person name="Martin F.M."/>
        </authorList>
    </citation>
    <scope>NUCLEOTIDE SEQUENCE [LARGE SCALE GENOMIC DNA]</scope>
    <source>
        <strain evidence="1 2">120613-1</strain>
    </source>
</reference>
<proteinExistence type="predicted"/>
<evidence type="ECO:0000313" key="1">
    <source>
        <dbReference type="EMBL" id="RPA89623.1"/>
    </source>
</evidence>
<sequence length="130" mass="14862">MTPPPPPFPEYNKQSTHHYLSSTRMIQIYLTYYTNDSLTPSHAINQSINQSIPPATKLPFPTKYTLTLSTLASKWGGLGYKRTTSLKSPAFYLTSGQHGLTSYWFFIPVTCNTVAPRYNECQEFRIFRSL</sequence>
<dbReference type="EMBL" id="ML120565">
    <property type="protein sequence ID" value="RPA89623.1"/>
    <property type="molecule type" value="Genomic_DNA"/>
</dbReference>
<gene>
    <name evidence="1" type="ORF">L873DRAFT_620356</name>
</gene>
<accession>A0A3N4ITX2</accession>
<evidence type="ECO:0000313" key="2">
    <source>
        <dbReference type="Proteomes" id="UP000276215"/>
    </source>
</evidence>
<keyword evidence="2" id="KW-1185">Reference proteome</keyword>
<protein>
    <submittedName>
        <fullName evidence="1">Uncharacterized protein</fullName>
    </submittedName>
</protein>
<organism evidence="1 2">
    <name type="scientific">Choiromyces venosus 120613-1</name>
    <dbReference type="NCBI Taxonomy" id="1336337"/>
    <lineage>
        <taxon>Eukaryota</taxon>
        <taxon>Fungi</taxon>
        <taxon>Dikarya</taxon>
        <taxon>Ascomycota</taxon>
        <taxon>Pezizomycotina</taxon>
        <taxon>Pezizomycetes</taxon>
        <taxon>Pezizales</taxon>
        <taxon>Tuberaceae</taxon>
        <taxon>Choiromyces</taxon>
    </lineage>
</organism>
<dbReference type="Proteomes" id="UP000276215">
    <property type="component" value="Unassembled WGS sequence"/>
</dbReference>